<sequence>MTTLHDAYALARNDNGLAVVSTLRADLTIQSSLINAGPLPHPGDGNPVLGFVTYGKVKLANLRARPQIAVTFQRGWQWATVEGRAELAGPDDPQPWLGSDYELALLLRDIFTAAGGTHDNWDEYDATMREQRRVAVLVTPTRVYGNG</sequence>
<dbReference type="InterPro" id="IPR019920">
    <property type="entry name" value="F420-binding_dom_put"/>
</dbReference>
<evidence type="ECO:0000313" key="3">
    <source>
        <dbReference type="EMBL" id="STZ44623.1"/>
    </source>
</evidence>
<dbReference type="GO" id="GO:0005829">
    <property type="term" value="C:cytosol"/>
    <property type="evidence" value="ECO:0007669"/>
    <property type="project" value="TreeGrafter"/>
</dbReference>
<feature type="domain" description="Pyridoxamine 5'-phosphate oxidase N-terminal" evidence="2">
    <location>
        <begin position="6"/>
        <end position="93"/>
    </location>
</feature>
<reference evidence="3 4" key="1">
    <citation type="submission" date="2018-06" db="EMBL/GenBank/DDBJ databases">
        <authorList>
            <consortium name="Pathogen Informatics"/>
            <person name="Doyle S."/>
        </authorList>
    </citation>
    <scope>NUCLEOTIDE SEQUENCE [LARGE SCALE GENOMIC DNA]</scope>
    <source>
        <strain evidence="3 4">NCTC10742</strain>
    </source>
</reference>
<dbReference type="GO" id="GO:0070967">
    <property type="term" value="F:coenzyme F420 binding"/>
    <property type="evidence" value="ECO:0007669"/>
    <property type="project" value="TreeGrafter"/>
</dbReference>
<dbReference type="EC" id="1.4.3.5" evidence="3"/>
<dbReference type="PANTHER" id="PTHR35176">
    <property type="entry name" value="HEME OXYGENASE HI_0854-RELATED"/>
    <property type="match status" value="1"/>
</dbReference>
<proteinExistence type="predicted"/>
<gene>
    <name evidence="3" type="ORF">NCTC10742_03860</name>
</gene>
<evidence type="ECO:0000313" key="4">
    <source>
        <dbReference type="Proteomes" id="UP000254291"/>
    </source>
</evidence>
<keyword evidence="1 3" id="KW-0560">Oxidoreductase</keyword>
<dbReference type="AlphaFoldDB" id="A0A378SPH4"/>
<protein>
    <submittedName>
        <fullName evidence="3">Pyridoxamine 5'-phosphate oxidase-like protein</fullName>
        <ecNumber evidence="3">1.4.3.5</ecNumber>
    </submittedName>
</protein>
<evidence type="ECO:0000259" key="2">
    <source>
        <dbReference type="Pfam" id="PF01243"/>
    </source>
</evidence>
<accession>A0A378SPH4</accession>
<dbReference type="RefSeq" id="WP_011893470.1">
    <property type="nucleotide sequence ID" value="NZ_JACKST010000127.1"/>
</dbReference>
<dbReference type="Pfam" id="PF01243">
    <property type="entry name" value="PNPOx_N"/>
    <property type="match status" value="1"/>
</dbReference>
<dbReference type="PANTHER" id="PTHR35176:SF2">
    <property type="entry name" value="F420H(2)-DEPENDENT REDUCTASE RV1155"/>
    <property type="match status" value="1"/>
</dbReference>
<dbReference type="InterPro" id="IPR012349">
    <property type="entry name" value="Split_barrel_FMN-bd"/>
</dbReference>
<dbReference type="EMBL" id="UGQM01000001">
    <property type="protein sequence ID" value="STZ44623.1"/>
    <property type="molecule type" value="Genomic_DNA"/>
</dbReference>
<dbReference type="GO" id="GO:0004733">
    <property type="term" value="F:pyridoxamine phosphate oxidase activity"/>
    <property type="evidence" value="ECO:0007669"/>
    <property type="project" value="UniProtKB-EC"/>
</dbReference>
<dbReference type="InterPro" id="IPR011576">
    <property type="entry name" value="Pyridox_Oxase_N"/>
</dbReference>
<dbReference type="GO" id="GO:0016627">
    <property type="term" value="F:oxidoreductase activity, acting on the CH-CH group of donors"/>
    <property type="evidence" value="ECO:0007669"/>
    <property type="project" value="TreeGrafter"/>
</dbReference>
<dbReference type="Proteomes" id="UP000254291">
    <property type="component" value="Unassembled WGS sequence"/>
</dbReference>
<dbReference type="InterPro" id="IPR052019">
    <property type="entry name" value="F420H2_bilvrd_red/Heme_oxyg"/>
</dbReference>
<evidence type="ECO:0000256" key="1">
    <source>
        <dbReference type="ARBA" id="ARBA00023002"/>
    </source>
</evidence>
<dbReference type="Gene3D" id="2.30.110.10">
    <property type="entry name" value="Electron Transport, Fmn-binding Protein, Chain A"/>
    <property type="match status" value="1"/>
</dbReference>
<dbReference type="SUPFAM" id="SSF50475">
    <property type="entry name" value="FMN-binding split barrel"/>
    <property type="match status" value="1"/>
</dbReference>
<name>A0A378SPH4_9MYCO</name>
<organism evidence="3 4">
    <name type="scientific">Mycolicibacterium gilvum</name>
    <dbReference type="NCBI Taxonomy" id="1804"/>
    <lineage>
        <taxon>Bacteria</taxon>
        <taxon>Bacillati</taxon>
        <taxon>Actinomycetota</taxon>
        <taxon>Actinomycetes</taxon>
        <taxon>Mycobacteriales</taxon>
        <taxon>Mycobacteriaceae</taxon>
        <taxon>Mycolicibacterium</taxon>
    </lineage>
</organism>
<dbReference type="NCBIfam" id="TIGR03618">
    <property type="entry name" value="Rv1155_F420"/>
    <property type="match status" value="1"/>
</dbReference>
<dbReference type="OMA" id="WDTYDRV"/>